<feature type="domain" description="SPW repeat-containing integral membrane" evidence="1">
    <location>
        <begin position="9"/>
        <end position="108"/>
    </location>
</feature>
<dbReference type="InterPro" id="IPR005530">
    <property type="entry name" value="SPW"/>
</dbReference>
<reference evidence="2 3" key="1">
    <citation type="submission" date="2018-08" db="EMBL/GenBank/DDBJ databases">
        <title>Fibrisoma montanum sp. nov., isolated from Danxia mountain soil.</title>
        <authorList>
            <person name="Huang Y."/>
        </authorList>
    </citation>
    <scope>NUCLEOTIDE SEQUENCE [LARGE SCALE GENOMIC DNA]</scope>
    <source>
        <strain evidence="2 3">HYT19</strain>
    </source>
</reference>
<keyword evidence="3" id="KW-1185">Reference proteome</keyword>
<sequence>MRFIPTKVHGILDYVSGGLFLASPWLFGFADKPAAKWVPLAAGGAALGSSLFTDYELGAVRKLPMTTHLSLDVAEGALLVASPWLFGFARKTYLPHVLLGAFALGAGLMTQKTPKH</sequence>
<dbReference type="Proteomes" id="UP000283523">
    <property type="component" value="Unassembled WGS sequence"/>
</dbReference>
<evidence type="ECO:0000259" key="1">
    <source>
        <dbReference type="Pfam" id="PF03779"/>
    </source>
</evidence>
<dbReference type="EMBL" id="QXED01000007">
    <property type="protein sequence ID" value="RIV19760.1"/>
    <property type="molecule type" value="Genomic_DNA"/>
</dbReference>
<gene>
    <name evidence="2" type="ORF">DYU11_22795</name>
</gene>
<evidence type="ECO:0000313" key="3">
    <source>
        <dbReference type="Proteomes" id="UP000283523"/>
    </source>
</evidence>
<protein>
    <recommendedName>
        <fullName evidence="1">SPW repeat-containing integral membrane domain-containing protein</fullName>
    </recommendedName>
</protein>
<evidence type="ECO:0000313" key="2">
    <source>
        <dbReference type="EMBL" id="RIV19760.1"/>
    </source>
</evidence>
<organism evidence="2 3">
    <name type="scientific">Fibrisoma montanum</name>
    <dbReference type="NCBI Taxonomy" id="2305895"/>
    <lineage>
        <taxon>Bacteria</taxon>
        <taxon>Pseudomonadati</taxon>
        <taxon>Bacteroidota</taxon>
        <taxon>Cytophagia</taxon>
        <taxon>Cytophagales</taxon>
        <taxon>Spirosomataceae</taxon>
        <taxon>Fibrisoma</taxon>
    </lineage>
</organism>
<proteinExistence type="predicted"/>
<dbReference type="Pfam" id="PF03779">
    <property type="entry name" value="SPW"/>
    <property type="match status" value="1"/>
</dbReference>
<accession>A0A418M2E6</accession>
<dbReference type="OrthoDB" id="129082at2"/>
<dbReference type="AlphaFoldDB" id="A0A418M2E6"/>
<name>A0A418M2E6_9BACT</name>
<comment type="caution">
    <text evidence="2">The sequence shown here is derived from an EMBL/GenBank/DDBJ whole genome shotgun (WGS) entry which is preliminary data.</text>
</comment>